<sequence>MAVRPSRRDEFEIAVVCALPLEFDAAALAFDEFWDDEGDTYGKAPGDTNSYTTGRIGPYNVVLSLLSTMGKVSAAGAASSLRSSYTGLRLALLTGICGGVPNPRTDDEVLLGDVVVSKTVVQYDYGRQYPGAFVRRDTVDDNLGRPNKDIRALVESFRTDLGRERLHRGASLVLGQIRENAAKKRRRARYNRPDASEDTLFEPGYEHKHRDRSDCECGGGEHACEAARAAACSELRCDTARLVRRDRLDDMFESEPADHFEIHVGCVGSGDMVMKSGLDRDRIARDQGLIAFEMEGAGMWDEVPCIVVKGVCDYADSHKNKKWQTYAAATAASVMKALLGRYIQTDRPPAGDRNETDQSSTPSAVPATPSGVSGPVFHGPITGKHVVAGQHTSGGTTNMNFGG</sequence>
<evidence type="ECO:0000313" key="3">
    <source>
        <dbReference type="EMBL" id="TKW53532.1"/>
    </source>
</evidence>
<evidence type="ECO:0000256" key="1">
    <source>
        <dbReference type="SAM" id="MobiDB-lite"/>
    </source>
</evidence>
<dbReference type="STRING" id="1306861.A0A4U6XEE2"/>
<dbReference type="Proteomes" id="UP000310108">
    <property type="component" value="Unassembled WGS sequence"/>
</dbReference>
<organism evidence="3 4">
    <name type="scientific">Colletotrichum tanaceti</name>
    <dbReference type="NCBI Taxonomy" id="1306861"/>
    <lineage>
        <taxon>Eukaryota</taxon>
        <taxon>Fungi</taxon>
        <taxon>Dikarya</taxon>
        <taxon>Ascomycota</taxon>
        <taxon>Pezizomycotina</taxon>
        <taxon>Sordariomycetes</taxon>
        <taxon>Hypocreomycetidae</taxon>
        <taxon>Glomerellales</taxon>
        <taxon>Glomerellaceae</taxon>
        <taxon>Colletotrichum</taxon>
        <taxon>Colletotrichum destructivum species complex</taxon>
    </lineage>
</organism>
<gene>
    <name evidence="3" type="ORF">CTA1_4321</name>
</gene>
<dbReference type="GO" id="GO:0009116">
    <property type="term" value="P:nucleoside metabolic process"/>
    <property type="evidence" value="ECO:0007669"/>
    <property type="project" value="InterPro"/>
</dbReference>
<dbReference type="EMBL" id="PJEX01000182">
    <property type="protein sequence ID" value="TKW53532.1"/>
    <property type="molecule type" value="Genomic_DNA"/>
</dbReference>
<name>A0A4U6XEE2_9PEZI</name>
<dbReference type="AlphaFoldDB" id="A0A4U6XEE2"/>
<feature type="domain" description="Nucleoside phosphorylase" evidence="2">
    <location>
        <begin position="12"/>
        <end position="189"/>
    </location>
</feature>
<dbReference type="InterPro" id="IPR053137">
    <property type="entry name" value="NLR-like"/>
</dbReference>
<dbReference type="PANTHER" id="PTHR46082">
    <property type="entry name" value="ATP/GTP-BINDING PROTEIN-RELATED"/>
    <property type="match status" value="1"/>
</dbReference>
<dbReference type="SUPFAM" id="SSF53167">
    <property type="entry name" value="Purine and uridine phosphorylases"/>
    <property type="match status" value="1"/>
</dbReference>
<accession>A0A4U6XEE2</accession>
<dbReference type="PANTHER" id="PTHR46082:SF6">
    <property type="entry name" value="AAA+ ATPASE DOMAIN-CONTAINING PROTEIN-RELATED"/>
    <property type="match status" value="1"/>
</dbReference>
<keyword evidence="4" id="KW-1185">Reference proteome</keyword>
<evidence type="ECO:0000259" key="2">
    <source>
        <dbReference type="Pfam" id="PF01048"/>
    </source>
</evidence>
<feature type="region of interest" description="Disordered" evidence="1">
    <location>
        <begin position="345"/>
        <end position="382"/>
    </location>
</feature>
<dbReference type="Gene3D" id="3.40.50.1580">
    <property type="entry name" value="Nucleoside phosphorylase domain"/>
    <property type="match status" value="1"/>
</dbReference>
<protein>
    <recommendedName>
        <fullName evidence="2">Nucleoside phosphorylase domain-containing protein</fullName>
    </recommendedName>
</protein>
<evidence type="ECO:0000313" key="4">
    <source>
        <dbReference type="Proteomes" id="UP000310108"/>
    </source>
</evidence>
<comment type="caution">
    <text evidence="3">The sequence shown here is derived from an EMBL/GenBank/DDBJ whole genome shotgun (WGS) entry which is preliminary data.</text>
</comment>
<proteinExistence type="predicted"/>
<reference evidence="3 4" key="1">
    <citation type="journal article" date="2019" name="PLoS ONE">
        <title>Comparative genome analysis indicates high evolutionary potential of pathogenicity genes in Colletotrichum tanaceti.</title>
        <authorList>
            <person name="Lelwala R.V."/>
            <person name="Korhonen P.K."/>
            <person name="Young N.D."/>
            <person name="Scott J.B."/>
            <person name="Ades P.A."/>
            <person name="Gasser R.B."/>
            <person name="Taylor P.W.J."/>
        </authorList>
    </citation>
    <scope>NUCLEOTIDE SEQUENCE [LARGE SCALE GENOMIC DNA]</scope>
    <source>
        <strain evidence="3">BRIP57314</strain>
    </source>
</reference>
<dbReference type="Pfam" id="PF01048">
    <property type="entry name" value="PNP_UDP_1"/>
    <property type="match status" value="1"/>
</dbReference>
<dbReference type="InterPro" id="IPR000845">
    <property type="entry name" value="Nucleoside_phosphorylase_d"/>
</dbReference>
<dbReference type="InterPro" id="IPR035994">
    <property type="entry name" value="Nucleoside_phosphorylase_sf"/>
</dbReference>
<dbReference type="OrthoDB" id="20872at2759"/>
<feature type="compositionally biased region" description="Low complexity" evidence="1">
    <location>
        <begin position="359"/>
        <end position="370"/>
    </location>
</feature>
<dbReference type="GO" id="GO:0003824">
    <property type="term" value="F:catalytic activity"/>
    <property type="evidence" value="ECO:0007669"/>
    <property type="project" value="InterPro"/>
</dbReference>